<protein>
    <submittedName>
        <fullName evidence="3">Uncharacterized protein</fullName>
    </submittedName>
</protein>
<name>A0ABP0UY25_9BRYO</name>
<dbReference type="InterPro" id="IPR050278">
    <property type="entry name" value="Serine_Prot_S9B/DPPIV"/>
</dbReference>
<dbReference type="Pfam" id="PF00930">
    <property type="entry name" value="DPPIV_N"/>
    <property type="match status" value="1"/>
</dbReference>
<dbReference type="SUPFAM" id="SSF53474">
    <property type="entry name" value="alpha/beta-Hydrolases"/>
    <property type="match status" value="1"/>
</dbReference>
<dbReference type="Proteomes" id="UP001497512">
    <property type="component" value="Chromosome 7"/>
</dbReference>
<gene>
    <name evidence="3" type="ORF">CSSPTR1EN2_LOCUS21118</name>
</gene>
<dbReference type="EMBL" id="OZ019899">
    <property type="protein sequence ID" value="CAK9232159.1"/>
    <property type="molecule type" value="Genomic_DNA"/>
</dbReference>
<organism evidence="3 4">
    <name type="scientific">Sphagnum troendelagicum</name>
    <dbReference type="NCBI Taxonomy" id="128251"/>
    <lineage>
        <taxon>Eukaryota</taxon>
        <taxon>Viridiplantae</taxon>
        <taxon>Streptophyta</taxon>
        <taxon>Embryophyta</taxon>
        <taxon>Bryophyta</taxon>
        <taxon>Sphagnophytina</taxon>
        <taxon>Sphagnopsida</taxon>
        <taxon>Sphagnales</taxon>
        <taxon>Sphagnaceae</taxon>
        <taxon>Sphagnum</taxon>
    </lineage>
</organism>
<dbReference type="Gene3D" id="3.40.50.1820">
    <property type="entry name" value="alpha/beta hydrolase"/>
    <property type="match status" value="2"/>
</dbReference>
<reference evidence="3" key="1">
    <citation type="submission" date="2024-02" db="EMBL/GenBank/DDBJ databases">
        <authorList>
            <consortium name="ELIXIR-Norway"/>
            <consortium name="Elixir Norway"/>
        </authorList>
    </citation>
    <scope>NUCLEOTIDE SEQUENCE</scope>
</reference>
<dbReference type="InterPro" id="IPR002469">
    <property type="entry name" value="Peptidase_S9B_N"/>
</dbReference>
<evidence type="ECO:0000313" key="3">
    <source>
        <dbReference type="EMBL" id="CAK9232159.1"/>
    </source>
</evidence>
<dbReference type="InterPro" id="IPR029058">
    <property type="entry name" value="AB_hydrolase_fold"/>
</dbReference>
<evidence type="ECO:0000259" key="2">
    <source>
        <dbReference type="Pfam" id="PF00930"/>
    </source>
</evidence>
<accession>A0ABP0UY25</accession>
<dbReference type="PANTHER" id="PTHR11731:SF193">
    <property type="entry name" value="DIPEPTIDYL PEPTIDASE 9"/>
    <property type="match status" value="1"/>
</dbReference>
<proteinExistence type="predicted"/>
<feature type="domain" description="Dipeptidylpeptidase IV N-terminal" evidence="2">
    <location>
        <begin position="159"/>
        <end position="213"/>
    </location>
</feature>
<dbReference type="PANTHER" id="PTHR11731">
    <property type="entry name" value="PROTEASE FAMILY S9B,C DIPEPTIDYL-PEPTIDASE IV-RELATED"/>
    <property type="match status" value="1"/>
</dbReference>
<keyword evidence="4" id="KW-1185">Reference proteome</keyword>
<evidence type="ECO:0000259" key="1">
    <source>
        <dbReference type="Pfam" id="PF00326"/>
    </source>
</evidence>
<evidence type="ECO:0000313" key="4">
    <source>
        <dbReference type="Proteomes" id="UP001497512"/>
    </source>
</evidence>
<dbReference type="Gene3D" id="2.140.10.30">
    <property type="entry name" value="Dipeptidylpeptidase IV, N-terminal domain"/>
    <property type="match status" value="1"/>
</dbReference>
<dbReference type="Pfam" id="PF00326">
    <property type="entry name" value="Peptidase_S9"/>
    <property type="match status" value="1"/>
</dbReference>
<sequence>MPSTNSQAHGDESATDFPVEDIGTFPLLRNCGERERLRERGFGVTNYEWVKGALGTRLMVALTRQDGSELRLRVASSSSSPFVDPQLSADGYSIAYVGDEERFLLPISVGEPKQIAFATHETGKGVLEVDSSLPLLLSYGSLRHMNLLNTLHRKRWRETTGFWWSSDSQSIAFAEVDATGIPPFLIMYQGESKLGGEAEEDHVYPFAGHPNVKTGKRELVVVEESNIWVNLHDCFTPLCKGQGRLQGGFNWASEQTGFHSPHREVPTSEVVKITASDGTELHGAVYRSDAGQFGQPPSQALVSVYEGPNAQTICNSWMNTVDICMLNIFGAELDNRGSDRRGLMFYRAVKHKLGKVDVSGPRGSAPVTAWDGYNTHYTEKYMGSPASNSVRFEQSSVMYHVHQITGKLLLVHGMIDENVHFHHTA</sequence>
<dbReference type="InterPro" id="IPR001375">
    <property type="entry name" value="Peptidase_S9_cat"/>
</dbReference>
<feature type="domain" description="Peptidase S9 prolyl oligopeptidase catalytic" evidence="1">
    <location>
        <begin position="364"/>
        <end position="425"/>
    </location>
</feature>